<dbReference type="EC" id="3.6.4.-" evidence="9"/>
<dbReference type="PANTHER" id="PTHR47964">
    <property type="entry name" value="ATP-DEPENDENT DNA HELICASE HOMOLOG RECG, CHLOROPLASTIC"/>
    <property type="match status" value="1"/>
</dbReference>
<evidence type="ECO:0000313" key="14">
    <source>
        <dbReference type="Proteomes" id="UP000583454"/>
    </source>
</evidence>
<dbReference type="SMART" id="SM00982">
    <property type="entry name" value="TRCF"/>
    <property type="match status" value="1"/>
</dbReference>
<keyword evidence="5 13" id="KW-0347">Helicase</keyword>
<evidence type="ECO:0000256" key="4">
    <source>
        <dbReference type="ARBA" id="ARBA00022801"/>
    </source>
</evidence>
<keyword evidence="6 9" id="KW-0067">ATP-binding</keyword>
<keyword evidence="2 9" id="KW-0547">Nucleotide-binding</keyword>
<dbReference type="SMART" id="SM01058">
    <property type="entry name" value="CarD_TRCF"/>
    <property type="match status" value="1"/>
</dbReference>
<protein>
    <recommendedName>
        <fullName evidence="9">Transcription-repair-coupling factor</fullName>
        <shortName evidence="9">TRCF</shortName>
        <ecNumber evidence="9">3.6.4.-</ecNumber>
    </recommendedName>
</protein>
<evidence type="ECO:0000256" key="9">
    <source>
        <dbReference type="HAMAP-Rule" id="MF_00969"/>
    </source>
</evidence>
<gene>
    <name evidence="9" type="primary">mfd</name>
    <name evidence="13" type="ORF">HNR00_000766</name>
</gene>
<dbReference type="SMART" id="SM00487">
    <property type="entry name" value="DEXDc"/>
    <property type="match status" value="1"/>
</dbReference>
<name>A0A840ZFK8_9HYPH</name>
<dbReference type="RefSeq" id="WP_183565133.1">
    <property type="nucleotide sequence ID" value="NZ_JACHOP010000002.1"/>
</dbReference>
<dbReference type="InterPro" id="IPR041471">
    <property type="entry name" value="UvrB_inter"/>
</dbReference>
<feature type="domain" description="Helicase C-terminal" evidence="12">
    <location>
        <begin position="799"/>
        <end position="953"/>
    </location>
</feature>
<dbReference type="InterPro" id="IPR005118">
    <property type="entry name" value="TRCF_C"/>
</dbReference>
<dbReference type="GO" id="GO:0003684">
    <property type="term" value="F:damaged DNA binding"/>
    <property type="evidence" value="ECO:0007669"/>
    <property type="project" value="InterPro"/>
</dbReference>
<evidence type="ECO:0000256" key="6">
    <source>
        <dbReference type="ARBA" id="ARBA00022840"/>
    </source>
</evidence>
<dbReference type="Gene3D" id="3.40.50.300">
    <property type="entry name" value="P-loop containing nucleotide triphosphate hydrolases"/>
    <property type="match status" value="2"/>
</dbReference>
<dbReference type="HAMAP" id="MF_00969">
    <property type="entry name" value="TRCF"/>
    <property type="match status" value="1"/>
</dbReference>
<evidence type="ECO:0000256" key="8">
    <source>
        <dbReference type="ARBA" id="ARBA00023204"/>
    </source>
</evidence>
<dbReference type="Proteomes" id="UP000583454">
    <property type="component" value="Unassembled WGS sequence"/>
</dbReference>
<dbReference type="PROSITE" id="PS51194">
    <property type="entry name" value="HELICASE_CTER"/>
    <property type="match status" value="1"/>
</dbReference>
<keyword evidence="8 9" id="KW-0234">DNA repair</keyword>
<comment type="caution">
    <text evidence="13">The sequence shown here is derived from an EMBL/GenBank/DDBJ whole genome shotgun (WGS) entry which is preliminary data.</text>
</comment>
<dbReference type="PANTHER" id="PTHR47964:SF1">
    <property type="entry name" value="ATP-DEPENDENT DNA HELICASE HOMOLOG RECG, CHLOROPLASTIC"/>
    <property type="match status" value="1"/>
</dbReference>
<keyword evidence="1 9" id="KW-0963">Cytoplasm</keyword>
<keyword evidence="7 9" id="KW-0238">DNA-binding</keyword>
<keyword evidence="3 9" id="KW-0227">DNA damage</keyword>
<dbReference type="SUPFAM" id="SSF141259">
    <property type="entry name" value="CarD-like"/>
    <property type="match status" value="1"/>
</dbReference>
<accession>A0A840ZFK8</accession>
<dbReference type="Gene3D" id="2.40.10.170">
    <property type="match status" value="1"/>
</dbReference>
<dbReference type="GO" id="GO:0005737">
    <property type="term" value="C:cytoplasm"/>
    <property type="evidence" value="ECO:0007669"/>
    <property type="project" value="UniProtKB-SubCell"/>
</dbReference>
<proteinExistence type="inferred from homology"/>
<dbReference type="InterPro" id="IPR011545">
    <property type="entry name" value="DEAD/DEAH_box_helicase_dom"/>
</dbReference>
<feature type="domain" description="Helicase ATP-binding" evidence="11">
    <location>
        <begin position="617"/>
        <end position="778"/>
    </location>
</feature>
<dbReference type="Pfam" id="PF17757">
    <property type="entry name" value="UvrB_inter"/>
    <property type="match status" value="1"/>
</dbReference>
<dbReference type="GO" id="GO:0016787">
    <property type="term" value="F:hydrolase activity"/>
    <property type="evidence" value="ECO:0007669"/>
    <property type="project" value="UniProtKB-KW"/>
</dbReference>
<dbReference type="InterPro" id="IPR003711">
    <property type="entry name" value="CarD-like/TRCF_RID"/>
</dbReference>
<feature type="region of interest" description="Disordered" evidence="10">
    <location>
        <begin position="280"/>
        <end position="330"/>
    </location>
</feature>
<reference evidence="13 14" key="1">
    <citation type="submission" date="2020-08" db="EMBL/GenBank/DDBJ databases">
        <title>Genomic Encyclopedia of Type Strains, Phase IV (KMG-IV): sequencing the most valuable type-strain genomes for metagenomic binning, comparative biology and taxonomic classification.</title>
        <authorList>
            <person name="Goeker M."/>
        </authorList>
    </citation>
    <scope>NUCLEOTIDE SEQUENCE [LARGE SCALE GENOMIC DNA]</scope>
    <source>
        <strain evidence="13 14">DSM 2163</strain>
    </source>
</reference>
<evidence type="ECO:0000259" key="11">
    <source>
        <dbReference type="PROSITE" id="PS51192"/>
    </source>
</evidence>
<dbReference type="Gene3D" id="3.30.2060.10">
    <property type="entry name" value="Penicillin-binding protein 1b domain"/>
    <property type="match status" value="1"/>
</dbReference>
<dbReference type="Pfam" id="PF02559">
    <property type="entry name" value="CarD_TRCF_RID"/>
    <property type="match status" value="1"/>
</dbReference>
<dbReference type="GO" id="GO:0003678">
    <property type="term" value="F:DNA helicase activity"/>
    <property type="evidence" value="ECO:0007669"/>
    <property type="project" value="TreeGrafter"/>
</dbReference>
<dbReference type="PROSITE" id="PS51192">
    <property type="entry name" value="HELICASE_ATP_BIND_1"/>
    <property type="match status" value="1"/>
</dbReference>
<evidence type="ECO:0000256" key="3">
    <source>
        <dbReference type="ARBA" id="ARBA00022763"/>
    </source>
</evidence>
<sequence length="1138" mass="121596">MAKSVTAKPESAPEPNAVPLVPAGALAVSLLGLLDGPKPLVHVARDGRRLDEIAAILRALAPERTVAVYPEWDCLPFDRASPSRGVMGARAGVLRWLTDRAALPDLLLTTAPALLQRVPPRETWATAHVEIRVGDRLDPEALTAQLARLGYQLDDRVDEPGEVAVRGRTIDVFPAAAPLPCRIEHADGRVTAIRAYDPVSQRSRTETERLVIDPATEIVPEAGSEVTVTPFTGAEHRLARHYRALSTVLDYVPEARLVVEAGTEERVAAFFEQLDEAREDFSGGASEPRLPLPLLGRGRGGGGADGTVTTPPAPPPASPPQGGGEASRSTEGALYLGPADWMALVKKHGLATADIEEAQKIALAPFLRERRPEAAFARTLKERLKAGDRIVLTGPKAPLRRLVRAAAEQDGRALRLIDGWSEVAEAAPGAMLALEAPIRAGFRVPEAGATVIAAADLFGGAEAGAPRQVAMLPIGEVELRVGDVAVDRDHGLCVFEGLETIPGVDGAEEDALRLRFADDSVLMVPAAQADRIWRYGSEAQAVSLDRLDGGTWARRRLETEAALAKAARAMLKAAQERRTARAPRIAPPAWEMERFAAGFGFALTGDQARAIEDTLADLAGEAPMDRLVCGDVGFGKTEVALRAAAAAVFAGRQVAVMAPTTVLARQHAETFRKRFARFGIAVAQLSRLVAPAEARWVKQGLEDGSVRLVVGTQALAGRGVRFHDLGLVIVDEEQRFGTKTKAALRKAAGNAHLLTLSATPIPRTLQAAMVGLQNLSVIATPPAVRRPIRTVIAPFEDETLRAALVREHRRGGQSFVVCPRIEDIAPMAERLAALVPDLAVMTAHGAMKPAEMDAAMVGFADGAGDVLLATSIIESGLDVPRANTMLVFDAERFGLAQLHQLRGRVGRGQRRGSVFLFGGPGKPLGATAEKRLRTLEALDRLGAGFAIAARDLDLRGAGDLVGEAQAGHVARVGLGLYQHLLQLALRAAKGEPAEDWSPEVRIGLSGRVPADYVPEPEIRLSLATRLLRLRARDELDALRDEVEDRFGAPPEPVEALFTLASLRIGCLGLGILRLSGGPQGIAADFHPDRAAPTMPVSEEITLRDDRVVWRRGGDEPADRASQAAALLRHLEKAQARHR</sequence>
<dbReference type="InterPro" id="IPR036101">
    <property type="entry name" value="CarD-like/TRCF_RID_sf"/>
</dbReference>
<comment type="subcellular location">
    <subcellularLocation>
        <location evidence="9">Cytoplasm</location>
    </subcellularLocation>
</comment>
<keyword evidence="14" id="KW-1185">Reference proteome</keyword>
<dbReference type="Pfam" id="PF03461">
    <property type="entry name" value="TRCF"/>
    <property type="match status" value="1"/>
</dbReference>
<dbReference type="SUPFAM" id="SSF52540">
    <property type="entry name" value="P-loop containing nucleoside triphosphate hydrolases"/>
    <property type="match status" value="2"/>
</dbReference>
<evidence type="ECO:0000256" key="7">
    <source>
        <dbReference type="ARBA" id="ARBA00023125"/>
    </source>
</evidence>
<evidence type="ECO:0000256" key="1">
    <source>
        <dbReference type="ARBA" id="ARBA00022490"/>
    </source>
</evidence>
<dbReference type="AlphaFoldDB" id="A0A840ZFK8"/>
<evidence type="ECO:0000259" key="12">
    <source>
        <dbReference type="PROSITE" id="PS51194"/>
    </source>
</evidence>
<dbReference type="GO" id="GO:0006355">
    <property type="term" value="P:regulation of DNA-templated transcription"/>
    <property type="evidence" value="ECO:0007669"/>
    <property type="project" value="UniProtKB-UniRule"/>
</dbReference>
<evidence type="ECO:0000256" key="10">
    <source>
        <dbReference type="SAM" id="MobiDB-lite"/>
    </source>
</evidence>
<dbReference type="InterPro" id="IPR004576">
    <property type="entry name" value="Mfd"/>
</dbReference>
<comment type="similarity">
    <text evidence="9">In the C-terminal section; belongs to the helicase family. RecG subfamily.</text>
</comment>
<organism evidence="13 14">
    <name type="scientific">Methylorubrum rhodinum</name>
    <dbReference type="NCBI Taxonomy" id="29428"/>
    <lineage>
        <taxon>Bacteria</taxon>
        <taxon>Pseudomonadati</taxon>
        <taxon>Pseudomonadota</taxon>
        <taxon>Alphaproteobacteria</taxon>
        <taxon>Hyphomicrobiales</taxon>
        <taxon>Methylobacteriaceae</taxon>
        <taxon>Methylorubrum</taxon>
    </lineage>
</organism>
<dbReference type="Pfam" id="PF00270">
    <property type="entry name" value="DEAD"/>
    <property type="match status" value="1"/>
</dbReference>
<comment type="function">
    <text evidence="9">Couples transcription and DNA repair by recognizing RNA polymerase (RNAP) stalled at DNA lesions. Mediates ATP-dependent release of RNAP and its truncated transcript from the DNA, and recruitment of nucleotide excision repair machinery to the damaged site.</text>
</comment>
<dbReference type="InterPro" id="IPR027417">
    <property type="entry name" value="P-loop_NTPase"/>
</dbReference>
<dbReference type="SMART" id="SM00490">
    <property type="entry name" value="HELICc"/>
    <property type="match status" value="1"/>
</dbReference>
<dbReference type="GO" id="GO:0005524">
    <property type="term" value="F:ATP binding"/>
    <property type="evidence" value="ECO:0007669"/>
    <property type="project" value="UniProtKB-UniRule"/>
</dbReference>
<dbReference type="SUPFAM" id="SSF143517">
    <property type="entry name" value="TRCF domain-like"/>
    <property type="match status" value="1"/>
</dbReference>
<keyword evidence="4 9" id="KW-0378">Hydrolase</keyword>
<comment type="similarity">
    <text evidence="9">In the N-terminal section; belongs to the UvrB family.</text>
</comment>
<dbReference type="Pfam" id="PF00271">
    <property type="entry name" value="Helicase_C"/>
    <property type="match status" value="1"/>
</dbReference>
<dbReference type="GO" id="GO:0000716">
    <property type="term" value="P:transcription-coupled nucleotide-excision repair, DNA damage recognition"/>
    <property type="evidence" value="ECO:0007669"/>
    <property type="project" value="UniProtKB-UniRule"/>
</dbReference>
<dbReference type="InterPro" id="IPR001650">
    <property type="entry name" value="Helicase_C-like"/>
</dbReference>
<evidence type="ECO:0000256" key="5">
    <source>
        <dbReference type="ARBA" id="ARBA00022806"/>
    </source>
</evidence>
<dbReference type="EMBL" id="JACHOP010000002">
    <property type="protein sequence ID" value="MBB5756070.1"/>
    <property type="molecule type" value="Genomic_DNA"/>
</dbReference>
<dbReference type="InterPro" id="IPR047112">
    <property type="entry name" value="RecG/Mfd"/>
</dbReference>
<dbReference type="Gene3D" id="3.90.1150.50">
    <property type="entry name" value="Transcription-repair-coupling factor, D7 domain"/>
    <property type="match status" value="1"/>
</dbReference>
<evidence type="ECO:0000313" key="13">
    <source>
        <dbReference type="EMBL" id="MBB5756070.1"/>
    </source>
</evidence>
<dbReference type="InterPro" id="IPR037235">
    <property type="entry name" value="TRCF-like_C_D7"/>
</dbReference>
<dbReference type="InterPro" id="IPR014001">
    <property type="entry name" value="Helicase_ATP-bd"/>
</dbReference>
<evidence type="ECO:0000256" key="2">
    <source>
        <dbReference type="ARBA" id="ARBA00022741"/>
    </source>
</evidence>